<evidence type="ECO:0000256" key="5">
    <source>
        <dbReference type="SAM" id="MobiDB-lite"/>
    </source>
</evidence>
<evidence type="ECO:0000313" key="9">
    <source>
        <dbReference type="Proteomes" id="UP000823046"/>
    </source>
</evidence>
<dbReference type="SMART" id="SM00487">
    <property type="entry name" value="DEXDc"/>
    <property type="match status" value="1"/>
</dbReference>
<evidence type="ECO:0000256" key="3">
    <source>
        <dbReference type="ARBA" id="ARBA00022806"/>
    </source>
</evidence>
<dbReference type="InterPro" id="IPR001650">
    <property type="entry name" value="Helicase_C-like"/>
</dbReference>
<dbReference type="Gene3D" id="1.10.3380.30">
    <property type="match status" value="1"/>
</dbReference>
<dbReference type="Pfam" id="PF00271">
    <property type="entry name" value="Helicase_C"/>
    <property type="match status" value="1"/>
</dbReference>
<keyword evidence="9" id="KW-1185">Reference proteome</keyword>
<gene>
    <name evidence="8" type="ORF">IE077_002498</name>
</gene>
<evidence type="ECO:0000256" key="4">
    <source>
        <dbReference type="ARBA" id="ARBA00022840"/>
    </source>
</evidence>
<feature type="compositionally biased region" description="Polar residues" evidence="5">
    <location>
        <begin position="29"/>
        <end position="48"/>
    </location>
</feature>
<protein>
    <submittedName>
        <fullName evidence="8">DEAD/DEAH box helicase domain-containing protein</fullName>
    </submittedName>
</protein>
<evidence type="ECO:0000259" key="6">
    <source>
        <dbReference type="PROSITE" id="PS51192"/>
    </source>
</evidence>
<dbReference type="InterPro" id="IPR011545">
    <property type="entry name" value="DEAD/DEAH_box_helicase_dom"/>
</dbReference>
<dbReference type="GO" id="GO:0004386">
    <property type="term" value="F:helicase activity"/>
    <property type="evidence" value="ECO:0007669"/>
    <property type="project" value="UniProtKB-KW"/>
</dbReference>
<dbReference type="PROSITE" id="PS51192">
    <property type="entry name" value="HELICASE_ATP_BIND_1"/>
    <property type="match status" value="1"/>
</dbReference>
<name>A0ABQ7JAU0_9APIC</name>
<reference evidence="8 9" key="1">
    <citation type="journal article" date="2020" name="bioRxiv">
        <title>Metabolic contributions of an alphaproteobacterial endosymbiont in the apicomplexan Cardiosporidium cionae.</title>
        <authorList>
            <person name="Hunter E.S."/>
            <person name="Paight C.J."/>
            <person name="Lane C.E."/>
        </authorList>
    </citation>
    <scope>NUCLEOTIDE SEQUENCE [LARGE SCALE GENOMIC DNA]</scope>
    <source>
        <strain evidence="8">ESH_2018</strain>
    </source>
</reference>
<sequence length="1066" mass="120822">MKEASEIRLFQTESDFWTTDDEVDHRSNDGSSDASETRETSLPSSSAVKEQPDETEADASSKEAAEKLSPVPAEPGLSEANSGSAETEKNDILRYEKSLQEEETEPTLHQEFIPNQSPIPRKGYVRKRWIIEDDSDVQNFHERLPDMAIAFPFELDPFQKRAILHLEQNHHVFVAAHTSAGKTVVAEYAIALALKRQRRVVYTSPVKALSNQKYLEFKQKFSSVGIITGDVSINPEAACVIMTTEILRSALYMSSAIIESLDSVIFDEVHYINDSERGVVWEEVILLLPDSVNMVMLSATAPNYKEFADWIGRARQRDVFAVLTLKRPVPLKHYTYFDDKIFLLMDSTGSFKASAYNEMYQYARKKQQNQYTEVVQQKGKAPVKVKNQKSVYQTNTSKMKTDTRRLRDLIRKLEKQALSTLCEDDRQLPQIRSMEDLLKAGVGVHHGGLLPLMKEVMEILFSRGLISILFATETFAMGVNMPARSVIFSSITKHDGTKMRPLLPSEYTQMAGRAGRRGLDVFGNVYIFCSNVPPDQKDLTLMMISRSTPLLSQFRVTFVMILQLIKSSAVRIEDMMRKSFRESSRLLKQDVAERNYKRLQKKHANMRPINCILGDPTIEEYVEIEMQSREIANELHSPRIFCAGRVIIIHSIPSLKASCVAIILSTDETSKRQPNAEPSFTCLVLISSSLPEEFLSEAEMHPNSSLSSSRKSPSMISNASMMKLHSQGWISSETSVDFPSLFNQREYRIYRNVSMSTISLVATAIVTEAEKLNITDVVAVSIVARKLEHLLSETRGKLVPLANDKSFKHLQYYFFEIIALQRKNCVLLQENKCHTCPKKEEHFRETMETRQCVEDIEEIGNSMREESLECYRSMKEKSRILQMLGLIDENYVLTLKGQVATIIMTGDDLLLPEAIFENVLQDLSPEEVACVLAAFSGCETVEEQPFPTAAVLNVMQKITAINAKLLAILNFDVMEISKSAFAKMLNPSFCYVAYLWASGAPFSKIMENTSTQEGTIVRCLLRLDEIIKKLKLAMIIMGNEEMEKILQSASTRIHRDIIFNMSLYLQ</sequence>
<dbReference type="PANTHER" id="PTHR12131:SF1">
    <property type="entry name" value="ATP-DEPENDENT RNA HELICASE SUPV3L1, MITOCHONDRIAL-RELATED"/>
    <property type="match status" value="1"/>
</dbReference>
<evidence type="ECO:0000313" key="8">
    <source>
        <dbReference type="EMBL" id="KAF8821070.1"/>
    </source>
</evidence>
<dbReference type="PIRSF" id="PIRSF005198">
    <property type="entry name" value="Antiviral_helicase_SKI2"/>
    <property type="match status" value="1"/>
</dbReference>
<comment type="caution">
    <text evidence="8">The sequence shown here is derived from an EMBL/GenBank/DDBJ whole genome shotgun (WGS) entry which is preliminary data.</text>
</comment>
<keyword evidence="3 8" id="KW-0347">Helicase</keyword>
<accession>A0ABQ7JAU0</accession>
<dbReference type="InterPro" id="IPR027417">
    <property type="entry name" value="P-loop_NTPase"/>
</dbReference>
<dbReference type="Pfam" id="PF00270">
    <property type="entry name" value="DEAD"/>
    <property type="match status" value="1"/>
</dbReference>
<dbReference type="SMART" id="SM00490">
    <property type="entry name" value="HELICc"/>
    <property type="match status" value="1"/>
</dbReference>
<dbReference type="EMBL" id="JADAQX010000242">
    <property type="protein sequence ID" value="KAF8821070.1"/>
    <property type="molecule type" value="Genomic_DNA"/>
</dbReference>
<evidence type="ECO:0000256" key="1">
    <source>
        <dbReference type="ARBA" id="ARBA00022741"/>
    </source>
</evidence>
<evidence type="ECO:0000256" key="2">
    <source>
        <dbReference type="ARBA" id="ARBA00022801"/>
    </source>
</evidence>
<dbReference type="InterPro" id="IPR050699">
    <property type="entry name" value="RNA-DNA_Helicase"/>
</dbReference>
<dbReference type="InterPro" id="IPR014001">
    <property type="entry name" value="Helicase_ATP-bd"/>
</dbReference>
<feature type="domain" description="Helicase ATP-binding" evidence="6">
    <location>
        <begin position="163"/>
        <end position="319"/>
    </location>
</feature>
<dbReference type="SMART" id="SM01142">
    <property type="entry name" value="DSHCT"/>
    <property type="match status" value="1"/>
</dbReference>
<keyword evidence="2" id="KW-0378">Hydrolase</keyword>
<dbReference type="InterPro" id="IPR016438">
    <property type="entry name" value="SKI2-like"/>
</dbReference>
<evidence type="ECO:0000259" key="7">
    <source>
        <dbReference type="PROSITE" id="PS51194"/>
    </source>
</evidence>
<dbReference type="SUPFAM" id="SSF52540">
    <property type="entry name" value="P-loop containing nucleoside triphosphate hydrolases"/>
    <property type="match status" value="1"/>
</dbReference>
<dbReference type="Proteomes" id="UP000823046">
    <property type="component" value="Unassembled WGS sequence"/>
</dbReference>
<proteinExistence type="predicted"/>
<dbReference type="InterPro" id="IPR012961">
    <property type="entry name" value="Ski2/MTR4_C"/>
</dbReference>
<feature type="region of interest" description="Disordered" evidence="5">
    <location>
        <begin position="1"/>
        <end position="89"/>
    </location>
</feature>
<feature type="domain" description="Helicase C-terminal" evidence="7">
    <location>
        <begin position="405"/>
        <end position="576"/>
    </location>
</feature>
<dbReference type="Pfam" id="PF08148">
    <property type="entry name" value="DSHCT"/>
    <property type="match status" value="1"/>
</dbReference>
<dbReference type="Gene3D" id="3.40.50.300">
    <property type="entry name" value="P-loop containing nucleotide triphosphate hydrolases"/>
    <property type="match status" value="2"/>
</dbReference>
<dbReference type="CDD" id="cd18795">
    <property type="entry name" value="SF2_C_Ski2"/>
    <property type="match status" value="1"/>
</dbReference>
<keyword evidence="1" id="KW-0547">Nucleotide-binding</keyword>
<keyword evidence="4" id="KW-0067">ATP-binding</keyword>
<dbReference type="PANTHER" id="PTHR12131">
    <property type="entry name" value="ATP-DEPENDENT RNA AND DNA HELICASE"/>
    <property type="match status" value="1"/>
</dbReference>
<dbReference type="PROSITE" id="PS51194">
    <property type="entry name" value="HELICASE_CTER"/>
    <property type="match status" value="1"/>
</dbReference>
<organism evidence="8 9">
    <name type="scientific">Cardiosporidium cionae</name>
    <dbReference type="NCBI Taxonomy" id="476202"/>
    <lineage>
        <taxon>Eukaryota</taxon>
        <taxon>Sar</taxon>
        <taxon>Alveolata</taxon>
        <taxon>Apicomplexa</taxon>
        <taxon>Aconoidasida</taxon>
        <taxon>Nephromycida</taxon>
        <taxon>Cardiosporidium</taxon>
    </lineage>
</organism>